<reference evidence="1 2" key="1">
    <citation type="submission" date="2020-07" db="EMBL/GenBank/DDBJ databases">
        <title>Fungal Genomes of the International Space Station.</title>
        <authorList>
            <person name="Seuylemezian A."/>
            <person name="Singh N.K."/>
            <person name="Wood J."/>
            <person name="Venkateswaran K."/>
        </authorList>
    </citation>
    <scope>NUCLEOTIDE SEQUENCE [LARGE SCALE GENOMIC DNA]</scope>
    <source>
        <strain evidence="1 2">PL-B2</strain>
    </source>
</reference>
<name>A0ABS7K8L1_9BACI</name>
<comment type="caution">
    <text evidence="1">The sequence shown here is derived from an EMBL/GenBank/DDBJ whole genome shotgun (WGS) entry which is preliminary data.</text>
</comment>
<dbReference type="EMBL" id="JACWFH010000025">
    <property type="protein sequence ID" value="MBY0098606.1"/>
    <property type="molecule type" value="Genomic_DNA"/>
</dbReference>
<accession>A0ABS7K8L1</accession>
<proteinExistence type="predicted"/>
<evidence type="ECO:0000313" key="2">
    <source>
        <dbReference type="Proteomes" id="UP000769780"/>
    </source>
</evidence>
<sequence length="63" mass="7227">MTAVKERLHHIIDEIQDDDAAKILEIIESIKDHKDKAMNVSTSSTSKVEWDPGVDDEVWKYVC</sequence>
<keyword evidence="2" id="KW-1185">Reference proteome</keyword>
<protein>
    <submittedName>
        <fullName evidence="1">DUF2281 domain-containing protein</fullName>
    </submittedName>
</protein>
<dbReference type="RefSeq" id="WP_221874828.1">
    <property type="nucleotide sequence ID" value="NZ_JACWFH010000025.1"/>
</dbReference>
<organism evidence="1 2">
    <name type="scientific">Mesobacillus maritimus</name>
    <dbReference type="NCBI Taxonomy" id="1643336"/>
    <lineage>
        <taxon>Bacteria</taxon>
        <taxon>Bacillati</taxon>
        <taxon>Bacillota</taxon>
        <taxon>Bacilli</taxon>
        <taxon>Bacillales</taxon>
        <taxon>Bacillaceae</taxon>
        <taxon>Mesobacillus</taxon>
    </lineage>
</organism>
<gene>
    <name evidence="1" type="ORF">H0185_17725</name>
</gene>
<dbReference type="Proteomes" id="UP000769780">
    <property type="component" value="Unassembled WGS sequence"/>
</dbReference>
<evidence type="ECO:0000313" key="1">
    <source>
        <dbReference type="EMBL" id="MBY0098606.1"/>
    </source>
</evidence>